<evidence type="ECO:0000256" key="1">
    <source>
        <dbReference type="SAM" id="Phobius"/>
    </source>
</evidence>
<evidence type="ECO:0000313" key="3">
    <source>
        <dbReference type="Proteomes" id="UP000838412"/>
    </source>
</evidence>
<sequence>MDGSYRQWDWAMDTKHPVITSLAWSQRHLRTSAGAAAMVADEFRAVSSTLPPSLICRHLPSVLPPYQLSLFRLSQPTLLHTNKCVDSHISCSQDGWTVATDNGAGLWKPNTMAQLSHRQRGRSDNYGLLQELLRWSPTNGRPRYSNMGLNMQVVCVVAIIVGLMFSGTLITMGMV</sequence>
<keyword evidence="3" id="KW-1185">Reference proteome</keyword>
<dbReference type="AlphaFoldDB" id="A0A8J9VMA1"/>
<reference evidence="2" key="1">
    <citation type="submission" date="2022-01" db="EMBL/GenBank/DDBJ databases">
        <authorList>
            <person name="Braso-Vives M."/>
        </authorList>
    </citation>
    <scope>NUCLEOTIDE SEQUENCE</scope>
</reference>
<feature type="transmembrane region" description="Helical" evidence="1">
    <location>
        <begin position="153"/>
        <end position="174"/>
    </location>
</feature>
<keyword evidence="1" id="KW-0472">Membrane</keyword>
<name>A0A8J9VMA1_BRALA</name>
<organism evidence="2 3">
    <name type="scientific">Branchiostoma lanceolatum</name>
    <name type="common">Common lancelet</name>
    <name type="synonym">Amphioxus lanceolatum</name>
    <dbReference type="NCBI Taxonomy" id="7740"/>
    <lineage>
        <taxon>Eukaryota</taxon>
        <taxon>Metazoa</taxon>
        <taxon>Chordata</taxon>
        <taxon>Cephalochordata</taxon>
        <taxon>Leptocardii</taxon>
        <taxon>Amphioxiformes</taxon>
        <taxon>Branchiostomatidae</taxon>
        <taxon>Branchiostoma</taxon>
    </lineage>
</organism>
<proteinExistence type="predicted"/>
<dbReference type="Proteomes" id="UP000838412">
    <property type="component" value="Chromosome 1"/>
</dbReference>
<dbReference type="EMBL" id="OV696686">
    <property type="protein sequence ID" value="CAH1232428.1"/>
    <property type="molecule type" value="Genomic_DNA"/>
</dbReference>
<keyword evidence="1" id="KW-0812">Transmembrane</keyword>
<keyword evidence="1" id="KW-1133">Transmembrane helix</keyword>
<gene>
    <name evidence="2" type="primary">Hypp457</name>
    <name evidence="2" type="ORF">BLAG_LOCUS1571</name>
</gene>
<evidence type="ECO:0000313" key="2">
    <source>
        <dbReference type="EMBL" id="CAH1232428.1"/>
    </source>
</evidence>
<accession>A0A8J9VMA1</accession>
<protein>
    <submittedName>
        <fullName evidence="2">Hypp457 protein</fullName>
    </submittedName>
</protein>